<dbReference type="SUPFAM" id="SSF51679">
    <property type="entry name" value="Bacterial luciferase-like"/>
    <property type="match status" value="1"/>
</dbReference>
<keyword evidence="4" id="KW-1185">Reference proteome</keyword>
<evidence type="ECO:0000259" key="2">
    <source>
        <dbReference type="Pfam" id="PF00296"/>
    </source>
</evidence>
<protein>
    <submittedName>
        <fullName evidence="3">LLM class flavin-dependent oxidoreductase</fullName>
    </submittedName>
</protein>
<dbReference type="Pfam" id="PF00296">
    <property type="entry name" value="Bac_luciferase"/>
    <property type="match status" value="1"/>
</dbReference>
<dbReference type="Gene3D" id="3.20.20.30">
    <property type="entry name" value="Luciferase-like domain"/>
    <property type="match status" value="1"/>
</dbReference>
<accession>A0ABX2F8H6</accession>
<evidence type="ECO:0000313" key="3">
    <source>
        <dbReference type="EMBL" id="NRN67217.1"/>
    </source>
</evidence>
<dbReference type="RefSeq" id="WP_173134589.1">
    <property type="nucleotide sequence ID" value="NZ_CBCSGW010000010.1"/>
</dbReference>
<reference evidence="3 4" key="1">
    <citation type="submission" date="2020-01" db="EMBL/GenBank/DDBJ databases">
        <title>Kibdelosporangium persica a novel Actinomycetes from a hot desert in Iran.</title>
        <authorList>
            <person name="Safaei N."/>
            <person name="Zaburannyi N."/>
            <person name="Mueller R."/>
            <person name="Wink J."/>
        </authorList>
    </citation>
    <scope>NUCLEOTIDE SEQUENCE [LARGE SCALE GENOMIC DNA]</scope>
    <source>
        <strain evidence="3 4">4NS15</strain>
    </source>
</reference>
<sequence length="274" mass="29657">MDLIFGANVNPTHADPHESLRLAARIDQAGLDLVTIQDHPYRPAYYDTWTLLTYLAAGTSRVAFVPTVANLPLRPPAMLAKSAASLDCLTGGRLRLGLGAGAFWDDIVSMGGPRRTPAEAVDALSDAIDLIRSLWTSEHFGPRPSPRLEIWLGANGPRMLDLVGTKADGWQPSLLHLGLDRLPRASARIDTAATLAGRAPGSIRKVYNLAGIIGPPSAEPFHGSVAQWTDQIVQLAEKCGMNGFVYWPRDDHARQIDMFAAEVVPAVRALLEEE</sequence>
<gene>
    <name evidence="3" type="ORF">GC106_44500</name>
</gene>
<dbReference type="EMBL" id="JAAATY010000013">
    <property type="protein sequence ID" value="NRN67217.1"/>
    <property type="molecule type" value="Genomic_DNA"/>
</dbReference>
<dbReference type="PANTHER" id="PTHR43244:SF1">
    <property type="entry name" value="5,10-METHYLENETETRAHYDROMETHANOPTERIN REDUCTASE"/>
    <property type="match status" value="1"/>
</dbReference>
<dbReference type="InterPro" id="IPR011251">
    <property type="entry name" value="Luciferase-like_dom"/>
</dbReference>
<dbReference type="Proteomes" id="UP000763557">
    <property type="component" value="Unassembled WGS sequence"/>
</dbReference>
<feature type="domain" description="Luciferase-like" evidence="2">
    <location>
        <begin position="14"/>
        <end position="219"/>
    </location>
</feature>
<dbReference type="InterPro" id="IPR036661">
    <property type="entry name" value="Luciferase-like_sf"/>
</dbReference>
<name>A0ABX2F8H6_9PSEU</name>
<dbReference type="PANTHER" id="PTHR43244">
    <property type="match status" value="1"/>
</dbReference>
<evidence type="ECO:0000313" key="4">
    <source>
        <dbReference type="Proteomes" id="UP000763557"/>
    </source>
</evidence>
<dbReference type="InterPro" id="IPR050564">
    <property type="entry name" value="F420-G6PD/mer"/>
</dbReference>
<proteinExistence type="predicted"/>
<dbReference type="CDD" id="cd01097">
    <property type="entry name" value="Tetrahydromethanopterin_reductase"/>
    <property type="match status" value="1"/>
</dbReference>
<comment type="caution">
    <text evidence="3">The sequence shown here is derived from an EMBL/GenBank/DDBJ whole genome shotgun (WGS) entry which is preliminary data.</text>
</comment>
<keyword evidence="1" id="KW-0560">Oxidoreductase</keyword>
<evidence type="ECO:0000256" key="1">
    <source>
        <dbReference type="ARBA" id="ARBA00023002"/>
    </source>
</evidence>
<organism evidence="3 4">
    <name type="scientific">Kibdelosporangium persicum</name>
    <dbReference type="NCBI Taxonomy" id="2698649"/>
    <lineage>
        <taxon>Bacteria</taxon>
        <taxon>Bacillati</taxon>
        <taxon>Actinomycetota</taxon>
        <taxon>Actinomycetes</taxon>
        <taxon>Pseudonocardiales</taxon>
        <taxon>Pseudonocardiaceae</taxon>
        <taxon>Kibdelosporangium</taxon>
    </lineage>
</organism>